<keyword evidence="2 3" id="KW-0732">Signal</keyword>
<feature type="chain" id="PRO_5032626514" evidence="3">
    <location>
        <begin position="26"/>
        <end position="387"/>
    </location>
</feature>
<dbReference type="PANTHER" id="PTHR30483:SF6">
    <property type="entry name" value="PERIPLASMIC BINDING PROTEIN OF ABC TRANSPORTER FOR NATURAL AMINO ACIDS"/>
    <property type="match status" value="1"/>
</dbReference>
<dbReference type="SUPFAM" id="SSF53822">
    <property type="entry name" value="Periplasmic binding protein-like I"/>
    <property type="match status" value="1"/>
</dbReference>
<evidence type="ECO:0000256" key="2">
    <source>
        <dbReference type="ARBA" id="ARBA00022729"/>
    </source>
</evidence>
<evidence type="ECO:0000259" key="4">
    <source>
        <dbReference type="Pfam" id="PF13458"/>
    </source>
</evidence>
<proteinExistence type="inferred from homology"/>
<dbReference type="Proteomes" id="UP000595046">
    <property type="component" value="Chromosome"/>
</dbReference>
<evidence type="ECO:0000256" key="1">
    <source>
        <dbReference type="ARBA" id="ARBA00010062"/>
    </source>
</evidence>
<dbReference type="KEGG" id="sbat:G4Z16_01260"/>
<keyword evidence="6" id="KW-1185">Reference proteome</keyword>
<gene>
    <name evidence="5" type="ORF">G4Z16_01260</name>
</gene>
<feature type="signal peptide" evidence="3">
    <location>
        <begin position="1"/>
        <end position="25"/>
    </location>
</feature>
<protein>
    <submittedName>
        <fullName evidence="5">ABC transporter substrate-binding protein</fullName>
    </submittedName>
</protein>
<dbReference type="InterPro" id="IPR028082">
    <property type="entry name" value="Peripla_BP_I"/>
</dbReference>
<dbReference type="AlphaFoldDB" id="A0A7T1T2K9"/>
<feature type="domain" description="Leucine-binding protein" evidence="4">
    <location>
        <begin position="40"/>
        <end position="376"/>
    </location>
</feature>
<sequence>MRTHLRHAGVGVTCLILVAGISACADDGRSSGDGAGDGPRVGVILSRSGPAAALGEDIEAALDAFKEIDPTTADLDIEYVTCDDKSTPEGASACARKFAQEDPVDMIFGPVIGAIHAKAAPILKTGPPSITPSPYVIPTPDSPIFSVYGSAADMNHTIVQHAADRGYERMALLATTDETGTIAVKNVEKSAKELGVEVAVERFAADDVDATAQLNRLRDTDPDYVYVAASGAAAGVALKGLKQLDADLPTALAGSNTSADFFAAAAKVLPKETLFAVTPSWLPDDLDDAKRADQVREFQKAFEKASDAPPSFVVQSVYDSFQVIAQALDKAGTDREDIVNYMEGLDDSQGLNWKISFSKSKHNVSTRGNWTIARYDAAAQQKWSLAE</sequence>
<evidence type="ECO:0000313" key="6">
    <source>
        <dbReference type="Proteomes" id="UP000595046"/>
    </source>
</evidence>
<name>A0A7T1T2K9_9ACTN</name>
<comment type="similarity">
    <text evidence="1">Belongs to the leucine-binding protein family.</text>
</comment>
<dbReference type="RefSeq" id="WP_197348746.1">
    <property type="nucleotide sequence ID" value="NZ_CP048882.1"/>
</dbReference>
<dbReference type="PROSITE" id="PS51257">
    <property type="entry name" value="PROKAR_LIPOPROTEIN"/>
    <property type="match status" value="1"/>
</dbReference>
<reference evidence="6" key="1">
    <citation type="submission" date="2020-02" db="EMBL/GenBank/DDBJ databases">
        <title>Streptomyces sp. ASO4wet.</title>
        <authorList>
            <person name="Risdian C."/>
            <person name="Landwehr W."/>
            <person name="Schupp P."/>
            <person name="Wink J."/>
        </authorList>
    </citation>
    <scope>NUCLEOTIDE SEQUENCE [LARGE SCALE GENOMIC DNA]</scope>
    <source>
        <strain evidence="6">ASO4wet</strain>
    </source>
</reference>
<dbReference type="InterPro" id="IPR028081">
    <property type="entry name" value="Leu-bd"/>
</dbReference>
<dbReference type="EMBL" id="CP048882">
    <property type="protein sequence ID" value="QPP05241.1"/>
    <property type="molecule type" value="Genomic_DNA"/>
</dbReference>
<evidence type="ECO:0000313" key="5">
    <source>
        <dbReference type="EMBL" id="QPP05241.1"/>
    </source>
</evidence>
<dbReference type="InterPro" id="IPR051010">
    <property type="entry name" value="BCAA_transport"/>
</dbReference>
<organism evidence="5 6">
    <name type="scientific">Streptomyces bathyalis</name>
    <dbReference type="NCBI Taxonomy" id="2710756"/>
    <lineage>
        <taxon>Bacteria</taxon>
        <taxon>Bacillati</taxon>
        <taxon>Actinomycetota</taxon>
        <taxon>Actinomycetes</taxon>
        <taxon>Kitasatosporales</taxon>
        <taxon>Streptomycetaceae</taxon>
        <taxon>Streptomyces</taxon>
    </lineage>
</organism>
<accession>A0A7T1T2K9</accession>
<dbReference type="Gene3D" id="3.40.50.2300">
    <property type="match status" value="2"/>
</dbReference>
<dbReference type="PANTHER" id="PTHR30483">
    <property type="entry name" value="LEUCINE-SPECIFIC-BINDING PROTEIN"/>
    <property type="match status" value="1"/>
</dbReference>
<dbReference type="Pfam" id="PF13458">
    <property type="entry name" value="Peripla_BP_6"/>
    <property type="match status" value="1"/>
</dbReference>
<evidence type="ECO:0000256" key="3">
    <source>
        <dbReference type="SAM" id="SignalP"/>
    </source>
</evidence>